<dbReference type="AlphaFoldDB" id="X1V2M3"/>
<accession>X1V2M3</accession>
<reference evidence="1" key="1">
    <citation type="journal article" date="2014" name="Front. Microbiol.">
        <title>High frequency of phylogenetically diverse reductive dehalogenase-homologous genes in deep subseafloor sedimentary metagenomes.</title>
        <authorList>
            <person name="Kawai M."/>
            <person name="Futagami T."/>
            <person name="Toyoda A."/>
            <person name="Takaki Y."/>
            <person name="Nishi S."/>
            <person name="Hori S."/>
            <person name="Arai W."/>
            <person name="Tsubouchi T."/>
            <person name="Morono Y."/>
            <person name="Uchiyama I."/>
            <person name="Ito T."/>
            <person name="Fujiyama A."/>
            <person name="Inagaki F."/>
            <person name="Takami H."/>
        </authorList>
    </citation>
    <scope>NUCLEOTIDE SEQUENCE</scope>
    <source>
        <strain evidence="1">Expedition CK06-06</strain>
    </source>
</reference>
<evidence type="ECO:0000313" key="1">
    <source>
        <dbReference type="EMBL" id="GAJ23934.1"/>
    </source>
</evidence>
<name>X1V2M3_9ZZZZ</name>
<organism evidence="1">
    <name type="scientific">marine sediment metagenome</name>
    <dbReference type="NCBI Taxonomy" id="412755"/>
    <lineage>
        <taxon>unclassified sequences</taxon>
        <taxon>metagenomes</taxon>
        <taxon>ecological metagenomes</taxon>
    </lineage>
</organism>
<protein>
    <submittedName>
        <fullName evidence="1">Uncharacterized protein</fullName>
    </submittedName>
</protein>
<gene>
    <name evidence="1" type="ORF">S12H4_57624</name>
</gene>
<comment type="caution">
    <text evidence="1">The sequence shown here is derived from an EMBL/GenBank/DDBJ whole genome shotgun (WGS) entry which is preliminary data.</text>
</comment>
<sequence length="44" mass="5281">NRREVYVEEKRNLQMAANQQDKNNKTTTNLPTFTILEIEEEFHS</sequence>
<dbReference type="EMBL" id="BARW01037300">
    <property type="protein sequence ID" value="GAJ23934.1"/>
    <property type="molecule type" value="Genomic_DNA"/>
</dbReference>
<proteinExistence type="predicted"/>
<feature type="non-terminal residue" evidence="1">
    <location>
        <position position="1"/>
    </location>
</feature>